<dbReference type="GO" id="GO:0016747">
    <property type="term" value="F:acyltransferase activity, transferring groups other than amino-acyl groups"/>
    <property type="evidence" value="ECO:0007669"/>
    <property type="project" value="InterPro"/>
</dbReference>
<dbReference type="OrthoDB" id="2061990at2"/>
<protein>
    <submittedName>
        <fullName evidence="2">GNAT family N-acetyltransferase</fullName>
    </submittedName>
</protein>
<dbReference type="EMBL" id="NKYE01000010">
    <property type="protein sequence ID" value="OZM71975.1"/>
    <property type="molecule type" value="Genomic_DNA"/>
</dbReference>
<feature type="domain" description="N-acetyltransferase" evidence="1">
    <location>
        <begin position="11"/>
        <end position="172"/>
    </location>
</feature>
<evidence type="ECO:0000313" key="2">
    <source>
        <dbReference type="EMBL" id="OZM71975.1"/>
    </source>
</evidence>
<dbReference type="Gene3D" id="3.40.630.30">
    <property type="match status" value="1"/>
</dbReference>
<dbReference type="InterPro" id="IPR016181">
    <property type="entry name" value="Acyl_CoA_acyltransferase"/>
</dbReference>
<dbReference type="CDD" id="cd04301">
    <property type="entry name" value="NAT_SF"/>
    <property type="match status" value="1"/>
</dbReference>
<gene>
    <name evidence="2" type="ORF">CFN78_17710</name>
</gene>
<name>A0A263D3N5_9PSEU</name>
<reference evidence="2 3" key="1">
    <citation type="submission" date="2017-07" db="EMBL/GenBank/DDBJ databases">
        <title>Amycolatopsis antarcticus sp. nov., isolated from the surface of an Antarcticus brown macroalga.</title>
        <authorList>
            <person name="Wang J."/>
            <person name="Leiva S."/>
            <person name="Huang J."/>
            <person name="Huang Y."/>
        </authorList>
    </citation>
    <scope>NUCLEOTIDE SEQUENCE [LARGE SCALE GENOMIC DNA]</scope>
    <source>
        <strain evidence="2 3">AU-G6</strain>
    </source>
</reference>
<organism evidence="2 3">
    <name type="scientific">Amycolatopsis antarctica</name>
    <dbReference type="NCBI Taxonomy" id="1854586"/>
    <lineage>
        <taxon>Bacteria</taxon>
        <taxon>Bacillati</taxon>
        <taxon>Actinomycetota</taxon>
        <taxon>Actinomycetes</taxon>
        <taxon>Pseudonocardiales</taxon>
        <taxon>Pseudonocardiaceae</taxon>
        <taxon>Amycolatopsis</taxon>
    </lineage>
</organism>
<dbReference type="Proteomes" id="UP000242444">
    <property type="component" value="Unassembled WGS sequence"/>
</dbReference>
<dbReference type="AlphaFoldDB" id="A0A263D3N5"/>
<accession>A0A263D3N5</accession>
<dbReference type="PANTHER" id="PTHR43792">
    <property type="entry name" value="GNAT FAMILY, PUTATIVE (AFU_ORTHOLOGUE AFUA_3G00765)-RELATED-RELATED"/>
    <property type="match status" value="1"/>
</dbReference>
<comment type="caution">
    <text evidence="2">The sequence shown here is derived from an EMBL/GenBank/DDBJ whole genome shotgun (WGS) entry which is preliminary data.</text>
</comment>
<dbReference type="InterPro" id="IPR000182">
    <property type="entry name" value="GNAT_dom"/>
</dbReference>
<dbReference type="SUPFAM" id="SSF55729">
    <property type="entry name" value="Acyl-CoA N-acyltransferases (Nat)"/>
    <property type="match status" value="1"/>
</dbReference>
<dbReference type="Pfam" id="PF13302">
    <property type="entry name" value="Acetyltransf_3"/>
    <property type="match status" value="1"/>
</dbReference>
<proteinExistence type="predicted"/>
<dbReference type="RefSeq" id="WP_094863931.1">
    <property type="nucleotide sequence ID" value="NZ_NKYE01000010.1"/>
</dbReference>
<evidence type="ECO:0000313" key="3">
    <source>
        <dbReference type="Proteomes" id="UP000242444"/>
    </source>
</evidence>
<keyword evidence="2" id="KW-0808">Transferase</keyword>
<sequence>MRPVLLPTDRLLLRPPRLDDADAITRACQDPVLQRRIPVPVPYTRADALRYVTDFAEPGWATGTRCTWVMEHGGELAGSIGVDAIADGAATIGYWVSPEWRGQGFVVEAGRAVVDFAFRPVPGGLGLQRLGWQAFAGNAASAAVARKLGFRFEGTVRLGSMGRAGREDDWIAGLLAGDSRDEQTWPDLG</sequence>
<evidence type="ECO:0000259" key="1">
    <source>
        <dbReference type="PROSITE" id="PS51186"/>
    </source>
</evidence>
<keyword evidence="3" id="KW-1185">Reference proteome</keyword>
<dbReference type="PROSITE" id="PS51186">
    <property type="entry name" value="GNAT"/>
    <property type="match status" value="1"/>
</dbReference>
<dbReference type="InParanoid" id="A0A263D3N5"/>
<dbReference type="InterPro" id="IPR051531">
    <property type="entry name" value="N-acetyltransferase"/>
</dbReference>